<reference evidence="3" key="1">
    <citation type="submission" date="2018-05" db="EMBL/GenBank/DDBJ databases">
        <authorList>
            <person name="Lanie J.A."/>
            <person name="Ng W.-L."/>
            <person name="Kazmierczak K.M."/>
            <person name="Andrzejewski T.M."/>
            <person name="Davidsen T.M."/>
            <person name="Wayne K.J."/>
            <person name="Tettelin H."/>
            <person name="Glass J.I."/>
            <person name="Rusch D."/>
            <person name="Podicherti R."/>
            <person name="Tsui H.-C.T."/>
            <person name="Winkler M.E."/>
        </authorList>
    </citation>
    <scope>NUCLEOTIDE SEQUENCE</scope>
</reference>
<dbReference type="PANTHER" id="PTHR13847:SF287">
    <property type="entry name" value="FAD-DEPENDENT OXIDOREDUCTASE DOMAIN-CONTAINING PROTEIN 1"/>
    <property type="match status" value="1"/>
</dbReference>
<name>A0A382BZL4_9ZZZZ</name>
<evidence type="ECO:0000256" key="1">
    <source>
        <dbReference type="ARBA" id="ARBA00023002"/>
    </source>
</evidence>
<dbReference type="SUPFAM" id="SSF51905">
    <property type="entry name" value="FAD/NAD(P)-binding domain"/>
    <property type="match status" value="1"/>
</dbReference>
<dbReference type="Pfam" id="PF01266">
    <property type="entry name" value="DAO"/>
    <property type="match status" value="1"/>
</dbReference>
<feature type="domain" description="FAD dependent oxidoreductase" evidence="2">
    <location>
        <begin position="8"/>
        <end position="357"/>
    </location>
</feature>
<evidence type="ECO:0000313" key="3">
    <source>
        <dbReference type="EMBL" id="SVB18931.1"/>
    </source>
</evidence>
<dbReference type="InterPro" id="IPR006076">
    <property type="entry name" value="FAD-dep_OxRdtase"/>
</dbReference>
<evidence type="ECO:0000259" key="2">
    <source>
        <dbReference type="Pfam" id="PF01266"/>
    </source>
</evidence>
<dbReference type="GO" id="GO:0016491">
    <property type="term" value="F:oxidoreductase activity"/>
    <property type="evidence" value="ECO:0007669"/>
    <property type="project" value="UniProtKB-KW"/>
</dbReference>
<organism evidence="3">
    <name type="scientific">marine metagenome</name>
    <dbReference type="NCBI Taxonomy" id="408172"/>
    <lineage>
        <taxon>unclassified sequences</taxon>
        <taxon>metagenomes</taxon>
        <taxon>ecological metagenomes</taxon>
    </lineage>
</organism>
<proteinExistence type="predicted"/>
<dbReference type="Gene3D" id="3.30.9.10">
    <property type="entry name" value="D-Amino Acid Oxidase, subunit A, domain 2"/>
    <property type="match status" value="1"/>
</dbReference>
<dbReference type="PROSITE" id="PS51257">
    <property type="entry name" value="PROKAR_LIPOPROTEIN"/>
    <property type="match status" value="1"/>
</dbReference>
<dbReference type="InterPro" id="IPR036188">
    <property type="entry name" value="FAD/NAD-bd_sf"/>
</dbReference>
<sequence>MDEKNIADIVIIGGGVIGCSTAYNLANQGAKKIVLLEKGDICSGGTAKSCAITRSHYTIESNMHHAVESIKIFENFDQIVGGDPNFQRTGYIILGSEEIRTKMETVFEMQNKYGIDTQTLTPAEAKEYHPLLQYGDVDVIGYESRTGYCDPYLTTTSYAKRAKDLGVQFFTETLVTGIQRKGNIKTVQTQKGSFETENIIMIAGPWTKNLGQMIGVDFPFSITKHKVLTLKIDMPYQKDWPIVKDLISPENIYFRPDSGGVVLVGTGDFGDEIENMELMTDEVEIEHIESIGRSMSNRMPSFGDAQLVSSWTGPYDIPPDWNPIIGPVTGHEGIYVAVGFSGHGFKMAPTIGESLAQQVLGVEPRVPIEMYSMTRFTTGNTLNGTYGIGTLG</sequence>
<dbReference type="PANTHER" id="PTHR13847">
    <property type="entry name" value="SARCOSINE DEHYDROGENASE-RELATED"/>
    <property type="match status" value="1"/>
</dbReference>
<dbReference type="Gene3D" id="3.50.50.60">
    <property type="entry name" value="FAD/NAD(P)-binding domain"/>
    <property type="match status" value="1"/>
</dbReference>
<protein>
    <recommendedName>
        <fullName evidence="2">FAD dependent oxidoreductase domain-containing protein</fullName>
    </recommendedName>
</protein>
<keyword evidence="1" id="KW-0560">Oxidoreductase</keyword>
<accession>A0A382BZL4</accession>
<dbReference type="AlphaFoldDB" id="A0A382BZL4"/>
<dbReference type="GO" id="GO:0005737">
    <property type="term" value="C:cytoplasm"/>
    <property type="evidence" value="ECO:0007669"/>
    <property type="project" value="TreeGrafter"/>
</dbReference>
<gene>
    <name evidence="3" type="ORF">METZ01_LOCUS171785</name>
</gene>
<dbReference type="EMBL" id="UINC01031994">
    <property type="protein sequence ID" value="SVB18931.1"/>
    <property type="molecule type" value="Genomic_DNA"/>
</dbReference>